<dbReference type="Gene3D" id="1.20.1250.20">
    <property type="entry name" value="MFS general substrate transporter like domains"/>
    <property type="match status" value="1"/>
</dbReference>
<organism evidence="3">
    <name type="scientific">marine sediment metagenome</name>
    <dbReference type="NCBI Taxonomy" id="412755"/>
    <lineage>
        <taxon>unclassified sequences</taxon>
        <taxon>metagenomes</taxon>
        <taxon>ecological metagenomes</taxon>
    </lineage>
</organism>
<dbReference type="InterPro" id="IPR020846">
    <property type="entry name" value="MFS_dom"/>
</dbReference>
<proteinExistence type="predicted"/>
<keyword evidence="1" id="KW-0812">Transmembrane</keyword>
<gene>
    <name evidence="3" type="ORF">S12H4_60361</name>
</gene>
<dbReference type="AlphaFoldDB" id="X1UXG7"/>
<evidence type="ECO:0000256" key="1">
    <source>
        <dbReference type="SAM" id="Phobius"/>
    </source>
</evidence>
<protein>
    <recommendedName>
        <fullName evidence="2">Major facilitator superfamily (MFS) profile domain-containing protein</fullName>
    </recommendedName>
</protein>
<feature type="non-terminal residue" evidence="3">
    <location>
        <position position="1"/>
    </location>
</feature>
<keyword evidence="1" id="KW-0472">Membrane</keyword>
<feature type="transmembrane region" description="Helical" evidence="1">
    <location>
        <begin position="113"/>
        <end position="132"/>
    </location>
</feature>
<evidence type="ECO:0000313" key="3">
    <source>
        <dbReference type="EMBL" id="GAJ22203.1"/>
    </source>
</evidence>
<dbReference type="SUPFAM" id="SSF103473">
    <property type="entry name" value="MFS general substrate transporter"/>
    <property type="match status" value="1"/>
</dbReference>
<feature type="domain" description="Major facilitator superfamily (MFS) profile" evidence="2">
    <location>
        <begin position="47"/>
        <end position="137"/>
    </location>
</feature>
<dbReference type="EMBL" id="BARW01039708">
    <property type="protein sequence ID" value="GAJ22203.1"/>
    <property type="molecule type" value="Genomic_DNA"/>
</dbReference>
<feature type="transmembrane region" description="Helical" evidence="1">
    <location>
        <begin position="6"/>
        <end position="21"/>
    </location>
</feature>
<feature type="transmembrane region" description="Helical" evidence="1">
    <location>
        <begin position="42"/>
        <end position="66"/>
    </location>
</feature>
<comment type="caution">
    <text evidence="3">The sequence shown here is derived from an EMBL/GenBank/DDBJ whole genome shotgun (WGS) entry which is preliminary data.</text>
</comment>
<feature type="non-terminal residue" evidence="3">
    <location>
        <position position="137"/>
    </location>
</feature>
<reference evidence="3" key="1">
    <citation type="journal article" date="2014" name="Front. Microbiol.">
        <title>High frequency of phylogenetically diverse reductive dehalogenase-homologous genes in deep subseafloor sedimentary metagenomes.</title>
        <authorList>
            <person name="Kawai M."/>
            <person name="Futagami T."/>
            <person name="Toyoda A."/>
            <person name="Takaki Y."/>
            <person name="Nishi S."/>
            <person name="Hori S."/>
            <person name="Arai W."/>
            <person name="Tsubouchi T."/>
            <person name="Morono Y."/>
            <person name="Uchiyama I."/>
            <person name="Ito T."/>
            <person name="Fujiyama A."/>
            <person name="Inagaki F."/>
            <person name="Takami H."/>
        </authorList>
    </citation>
    <scope>NUCLEOTIDE SEQUENCE</scope>
    <source>
        <strain evidence="3">Expedition CK06-06</strain>
    </source>
</reference>
<evidence type="ECO:0000259" key="2">
    <source>
        <dbReference type="PROSITE" id="PS50850"/>
    </source>
</evidence>
<keyword evidence="1" id="KW-1133">Transmembrane helix</keyword>
<dbReference type="PROSITE" id="PS50850">
    <property type="entry name" value="MFS"/>
    <property type="match status" value="1"/>
</dbReference>
<dbReference type="GO" id="GO:0022857">
    <property type="term" value="F:transmembrane transporter activity"/>
    <property type="evidence" value="ECO:0007669"/>
    <property type="project" value="InterPro"/>
</dbReference>
<sequence length="137" mass="14932">AGLRILVIPVIMPVILVYLCFPEAKAARQTVRDTFSGIWSKVCCNLPVVTLIVIYSLRGIGYRGIITFFPFLVASSMGADSRTTGLLLSIYFITGALCKPILGAFYDRFGVRLLLAMLFFVGSSISLTMSNVTSLPL</sequence>
<dbReference type="Pfam" id="PF07690">
    <property type="entry name" value="MFS_1"/>
    <property type="match status" value="1"/>
</dbReference>
<feature type="transmembrane region" description="Helical" evidence="1">
    <location>
        <begin position="86"/>
        <end position="106"/>
    </location>
</feature>
<accession>X1UXG7</accession>
<name>X1UXG7_9ZZZZ</name>
<dbReference type="InterPro" id="IPR011701">
    <property type="entry name" value="MFS"/>
</dbReference>
<dbReference type="InterPro" id="IPR036259">
    <property type="entry name" value="MFS_trans_sf"/>
</dbReference>